<keyword evidence="3 5" id="KW-0175">Coiled coil</keyword>
<dbReference type="PANTHER" id="PTHR45616:SF18">
    <property type="entry name" value="KERATIN, TYPE II CYTOSKELETAL 78"/>
    <property type="match status" value="1"/>
</dbReference>
<dbReference type="PRINTS" id="PR01276">
    <property type="entry name" value="TYPE2KERATIN"/>
</dbReference>
<comment type="similarity">
    <text evidence="4">Belongs to the intermediate filament family.</text>
</comment>
<reference evidence="9" key="1">
    <citation type="submission" date="2025-08" db="UniProtKB">
        <authorList>
            <consortium name="RefSeq"/>
        </authorList>
    </citation>
    <scope>IDENTIFICATION</scope>
</reference>
<evidence type="ECO:0000256" key="2">
    <source>
        <dbReference type="ARBA" id="ARBA00022754"/>
    </source>
</evidence>
<evidence type="ECO:0000256" key="3">
    <source>
        <dbReference type="ARBA" id="ARBA00023054"/>
    </source>
</evidence>
<proteinExistence type="inferred from homology"/>
<evidence type="ECO:0000256" key="4">
    <source>
        <dbReference type="RuleBase" id="RU000685"/>
    </source>
</evidence>
<gene>
    <name evidence="9" type="primary">KRT78</name>
</gene>
<feature type="coiled-coil region" evidence="5">
    <location>
        <begin position="318"/>
        <end position="398"/>
    </location>
</feature>
<dbReference type="PANTHER" id="PTHR45616">
    <property type="entry name" value="GATA-TYPE DOMAIN-CONTAINING PROTEIN"/>
    <property type="match status" value="1"/>
</dbReference>
<dbReference type="InterPro" id="IPR032444">
    <property type="entry name" value="Keratin_2_head"/>
</dbReference>
<accession>A0ABM0IZD1</accession>
<evidence type="ECO:0000313" key="8">
    <source>
        <dbReference type="Proteomes" id="UP000694863"/>
    </source>
</evidence>
<dbReference type="Gene3D" id="1.20.5.500">
    <property type="entry name" value="Single helix bin"/>
    <property type="match status" value="1"/>
</dbReference>
<keyword evidence="2 4" id="KW-0403">Intermediate filament</keyword>
<feature type="region of interest" description="Disordered" evidence="6">
    <location>
        <begin position="1"/>
        <end position="33"/>
    </location>
</feature>
<evidence type="ECO:0000256" key="5">
    <source>
        <dbReference type="SAM" id="Coils"/>
    </source>
</evidence>
<evidence type="ECO:0000256" key="1">
    <source>
        <dbReference type="ARBA" id="ARBA00022744"/>
    </source>
</evidence>
<dbReference type="Gene3D" id="1.20.5.170">
    <property type="match status" value="1"/>
</dbReference>
<feature type="domain" description="IF rod" evidence="7">
    <location>
        <begin position="105"/>
        <end position="420"/>
    </location>
</feature>
<sequence>MSLSPGRAQRGFSAHSACSGPSGAPARSSFSSRSLSPFRGCRRASSGSAWGSGGRLGKWFGGGRGGSGLSQCPPGGIQEVTINQQLLSPLKVEIDSQFQTVRTQETQEIRALNNQFASFIDKVRFLEQQNKVLETKWHLLQQQQQGVSGRQQSLDSVFEAYFSQLRHRVEELQRDRRALDAELTTFRNQEEEYKAKYEQEAYTRATVENDFVVLKKDVDEAFLGKMELEGKLEVLREYVCFLRRLYEEELSQLQTQVGDTSVVLSMDNNRCLDFSDIITKVQAQYEEVARTSKAEAEALYQTKYCELEASVQSHGDSIRESRAQISQLHQAIQRLQSQMQTLRKQNDHLQSAIADAEQRGELALQDAQAKLVDLEDALRKAKQDLARLLCDYQELLSTKLALDVEIATYRRLLEGEECRMSGECTSQVTISAVGGGSTVSGGAGGDLVGTCGFGGWKGSFGASCSSQVIGGSSVVLDSGKGAVFGSCSVSGSGSSSGSSCSTILKKTVESTLKTSITY</sequence>
<dbReference type="GeneID" id="101655274"/>
<dbReference type="InterPro" id="IPR003054">
    <property type="entry name" value="Keratin_II"/>
</dbReference>
<protein>
    <submittedName>
        <fullName evidence="9">Keratin, type II cytoskeletal 78</fullName>
    </submittedName>
</protein>
<feature type="compositionally biased region" description="Low complexity" evidence="6">
    <location>
        <begin position="13"/>
        <end position="33"/>
    </location>
</feature>
<dbReference type="InterPro" id="IPR039008">
    <property type="entry name" value="IF_rod_dom"/>
</dbReference>
<dbReference type="SUPFAM" id="SSF64593">
    <property type="entry name" value="Intermediate filament protein, coiled coil region"/>
    <property type="match status" value="2"/>
</dbReference>
<keyword evidence="1" id="KW-0416">Keratin</keyword>
<dbReference type="PROSITE" id="PS51842">
    <property type="entry name" value="IF_ROD_2"/>
    <property type="match status" value="1"/>
</dbReference>
<dbReference type="Gene3D" id="1.20.5.1160">
    <property type="entry name" value="Vasodilator-stimulated phosphoprotein"/>
    <property type="match status" value="1"/>
</dbReference>
<evidence type="ECO:0000259" key="7">
    <source>
        <dbReference type="PROSITE" id="PS51842"/>
    </source>
</evidence>
<dbReference type="Pfam" id="PF16208">
    <property type="entry name" value="Keratin_2_head"/>
    <property type="match status" value="1"/>
</dbReference>
<dbReference type="InterPro" id="IPR018039">
    <property type="entry name" value="IF_conserved"/>
</dbReference>
<feature type="coiled-coil region" evidence="5">
    <location>
        <begin position="162"/>
        <end position="196"/>
    </location>
</feature>
<dbReference type="PROSITE" id="PS00226">
    <property type="entry name" value="IF_ROD_1"/>
    <property type="match status" value="1"/>
</dbReference>
<keyword evidence="8" id="KW-1185">Reference proteome</keyword>
<evidence type="ECO:0000256" key="6">
    <source>
        <dbReference type="SAM" id="MobiDB-lite"/>
    </source>
</evidence>
<dbReference type="Proteomes" id="UP000694863">
    <property type="component" value="Unplaced"/>
</dbReference>
<dbReference type="Pfam" id="PF00038">
    <property type="entry name" value="Filament"/>
    <property type="match status" value="1"/>
</dbReference>
<dbReference type="SMART" id="SM01391">
    <property type="entry name" value="Filament"/>
    <property type="match status" value="1"/>
</dbReference>
<dbReference type="RefSeq" id="XP_004711409.1">
    <property type="nucleotide sequence ID" value="XM_004711352.1"/>
</dbReference>
<organism evidence="8 9">
    <name type="scientific">Echinops telfairi</name>
    <name type="common">Lesser hedgehog tenrec</name>
    <dbReference type="NCBI Taxonomy" id="9371"/>
    <lineage>
        <taxon>Eukaryota</taxon>
        <taxon>Metazoa</taxon>
        <taxon>Chordata</taxon>
        <taxon>Craniata</taxon>
        <taxon>Vertebrata</taxon>
        <taxon>Euteleostomi</taxon>
        <taxon>Mammalia</taxon>
        <taxon>Eutheria</taxon>
        <taxon>Afrotheria</taxon>
        <taxon>Tenrecidae</taxon>
        <taxon>Tenrecinae</taxon>
        <taxon>Echinops</taxon>
    </lineage>
</organism>
<evidence type="ECO:0000313" key="9">
    <source>
        <dbReference type="RefSeq" id="XP_004711409.1"/>
    </source>
</evidence>
<name>A0ABM0IZD1_ECHTE</name>